<protein>
    <submittedName>
        <fullName evidence="2">Uncharacterized protein</fullName>
    </submittedName>
</protein>
<sequence>MALTRLANISPYTSEGVFNEYRSWHQAYQACQYVWTKRFCRGISKEFCNIRRVWLNFIAEPGCVGKVLWVAGAKSKYPGNEGTVSPRQMAPDTPGANNHNA</sequence>
<proteinExistence type="predicted"/>
<dbReference type="Proteomes" id="UP001066276">
    <property type="component" value="Chromosome 2_2"/>
</dbReference>
<evidence type="ECO:0000313" key="3">
    <source>
        <dbReference type="Proteomes" id="UP001066276"/>
    </source>
</evidence>
<accession>A0AAV7V1M6</accession>
<feature type="region of interest" description="Disordered" evidence="1">
    <location>
        <begin position="77"/>
        <end position="101"/>
    </location>
</feature>
<dbReference type="EMBL" id="JANPWB010000004">
    <property type="protein sequence ID" value="KAJ1194501.1"/>
    <property type="molecule type" value="Genomic_DNA"/>
</dbReference>
<comment type="caution">
    <text evidence="2">The sequence shown here is derived from an EMBL/GenBank/DDBJ whole genome shotgun (WGS) entry which is preliminary data.</text>
</comment>
<evidence type="ECO:0000256" key="1">
    <source>
        <dbReference type="SAM" id="MobiDB-lite"/>
    </source>
</evidence>
<gene>
    <name evidence="2" type="ORF">NDU88_003789</name>
</gene>
<organism evidence="2 3">
    <name type="scientific">Pleurodeles waltl</name>
    <name type="common">Iberian ribbed newt</name>
    <dbReference type="NCBI Taxonomy" id="8319"/>
    <lineage>
        <taxon>Eukaryota</taxon>
        <taxon>Metazoa</taxon>
        <taxon>Chordata</taxon>
        <taxon>Craniata</taxon>
        <taxon>Vertebrata</taxon>
        <taxon>Euteleostomi</taxon>
        <taxon>Amphibia</taxon>
        <taxon>Batrachia</taxon>
        <taxon>Caudata</taxon>
        <taxon>Salamandroidea</taxon>
        <taxon>Salamandridae</taxon>
        <taxon>Pleurodelinae</taxon>
        <taxon>Pleurodeles</taxon>
    </lineage>
</organism>
<evidence type="ECO:0000313" key="2">
    <source>
        <dbReference type="EMBL" id="KAJ1194501.1"/>
    </source>
</evidence>
<name>A0AAV7V1M6_PLEWA</name>
<dbReference type="AlphaFoldDB" id="A0AAV7V1M6"/>
<reference evidence="2" key="1">
    <citation type="journal article" date="2022" name="bioRxiv">
        <title>Sequencing and chromosome-scale assembly of the giantPleurodeles waltlgenome.</title>
        <authorList>
            <person name="Brown T."/>
            <person name="Elewa A."/>
            <person name="Iarovenko S."/>
            <person name="Subramanian E."/>
            <person name="Araus A.J."/>
            <person name="Petzold A."/>
            <person name="Susuki M."/>
            <person name="Suzuki K.-i.T."/>
            <person name="Hayashi T."/>
            <person name="Toyoda A."/>
            <person name="Oliveira C."/>
            <person name="Osipova E."/>
            <person name="Leigh N.D."/>
            <person name="Simon A."/>
            <person name="Yun M.H."/>
        </authorList>
    </citation>
    <scope>NUCLEOTIDE SEQUENCE</scope>
    <source>
        <strain evidence="2">20211129_DDA</strain>
        <tissue evidence="2">Liver</tissue>
    </source>
</reference>
<keyword evidence="3" id="KW-1185">Reference proteome</keyword>